<dbReference type="SUPFAM" id="SSF52540">
    <property type="entry name" value="P-loop containing nucleoside triphosphate hydrolases"/>
    <property type="match status" value="1"/>
</dbReference>
<reference evidence="8 9" key="1">
    <citation type="journal article" date="2015" name="Antonie Van Leeuwenhoek">
        <title>Lampropedia puyangensis sp. nov., isolated from symptomatic bark of Populus ? euramericana canker and emended description of Lampropedia hyalina (Ehrenberg 1832) Lee et al. 2004.</title>
        <authorList>
            <person name="Li Y."/>
            <person name="Wang T."/>
            <person name="Piao C.G."/>
            <person name="Wang L.F."/>
            <person name="Tian G.Z."/>
            <person name="Zhu T.H."/>
            <person name="Guo M.W."/>
        </authorList>
    </citation>
    <scope>NUCLEOTIDE SEQUENCE [LARGE SCALE GENOMIC DNA]</scope>
    <source>
        <strain evidence="8 9">2-bin</strain>
    </source>
</reference>
<evidence type="ECO:0000256" key="5">
    <source>
        <dbReference type="ARBA" id="ARBA00022967"/>
    </source>
</evidence>
<dbReference type="InterPro" id="IPR003593">
    <property type="entry name" value="AAA+_ATPase"/>
</dbReference>
<dbReference type="InterPro" id="IPR017871">
    <property type="entry name" value="ABC_transporter-like_CS"/>
</dbReference>
<keyword evidence="3" id="KW-0547">Nucleotide-binding</keyword>
<dbReference type="PROSITE" id="PS50893">
    <property type="entry name" value="ABC_TRANSPORTER_2"/>
    <property type="match status" value="1"/>
</dbReference>
<evidence type="ECO:0000256" key="1">
    <source>
        <dbReference type="ARBA" id="ARBA00022448"/>
    </source>
</evidence>
<dbReference type="InterPro" id="IPR003439">
    <property type="entry name" value="ABC_transporter-like_ATP-bd"/>
</dbReference>
<dbReference type="OrthoDB" id="9802264at2"/>
<dbReference type="InterPro" id="IPR027417">
    <property type="entry name" value="P-loop_NTPase"/>
</dbReference>
<dbReference type="CDD" id="cd03259">
    <property type="entry name" value="ABC_Carb_Solutes_like"/>
    <property type="match status" value="1"/>
</dbReference>
<keyword evidence="1" id="KW-0813">Transport</keyword>
<dbReference type="GO" id="GO:0016887">
    <property type="term" value="F:ATP hydrolysis activity"/>
    <property type="evidence" value="ECO:0007669"/>
    <property type="project" value="InterPro"/>
</dbReference>
<dbReference type="GO" id="GO:0005524">
    <property type="term" value="F:ATP binding"/>
    <property type="evidence" value="ECO:0007669"/>
    <property type="project" value="UniProtKB-KW"/>
</dbReference>
<keyword evidence="6" id="KW-0472">Membrane</keyword>
<accession>A0A4S8EZ73</accession>
<dbReference type="InterPro" id="IPR008995">
    <property type="entry name" value="Mo/tungstate-bd_C_term_dom"/>
</dbReference>
<comment type="caution">
    <text evidence="8">The sequence shown here is derived from an EMBL/GenBank/DDBJ whole genome shotgun (WGS) entry which is preliminary data.</text>
</comment>
<feature type="domain" description="ABC transporter" evidence="7">
    <location>
        <begin position="15"/>
        <end position="249"/>
    </location>
</feature>
<keyword evidence="5" id="KW-1278">Translocase</keyword>
<dbReference type="InterPro" id="IPR047641">
    <property type="entry name" value="ABC_transpr_MalK/UgpC-like"/>
</dbReference>
<dbReference type="Gene3D" id="2.40.50.100">
    <property type="match status" value="1"/>
</dbReference>
<dbReference type="PANTHER" id="PTHR43875">
    <property type="entry name" value="MALTODEXTRIN IMPORT ATP-BINDING PROTEIN MSMX"/>
    <property type="match status" value="1"/>
</dbReference>
<keyword evidence="9" id="KW-1185">Reference proteome</keyword>
<dbReference type="Proteomes" id="UP000308917">
    <property type="component" value="Unassembled WGS sequence"/>
</dbReference>
<evidence type="ECO:0000256" key="4">
    <source>
        <dbReference type="ARBA" id="ARBA00022840"/>
    </source>
</evidence>
<evidence type="ECO:0000256" key="2">
    <source>
        <dbReference type="ARBA" id="ARBA00022475"/>
    </source>
</evidence>
<dbReference type="SUPFAM" id="SSF50331">
    <property type="entry name" value="MOP-like"/>
    <property type="match status" value="1"/>
</dbReference>
<dbReference type="Pfam" id="PF00005">
    <property type="entry name" value="ABC_tran"/>
    <property type="match status" value="1"/>
</dbReference>
<name>A0A4S8EZ73_9BURK</name>
<dbReference type="InterPro" id="IPR015853">
    <property type="entry name" value="ABC_transpr_FbpC"/>
</dbReference>
<dbReference type="InterPro" id="IPR012340">
    <property type="entry name" value="NA-bd_OB-fold"/>
</dbReference>
<protein>
    <submittedName>
        <fullName evidence="8">ABC transporter ATP-binding protein</fullName>
    </submittedName>
</protein>
<evidence type="ECO:0000259" key="7">
    <source>
        <dbReference type="PROSITE" id="PS50893"/>
    </source>
</evidence>
<dbReference type="Gene3D" id="2.40.50.140">
    <property type="entry name" value="Nucleic acid-binding proteins"/>
    <property type="match status" value="1"/>
</dbReference>
<dbReference type="SMART" id="SM00382">
    <property type="entry name" value="AAA"/>
    <property type="match status" value="1"/>
</dbReference>
<proteinExistence type="predicted"/>
<gene>
    <name evidence="8" type="ORF">E9531_10760</name>
</gene>
<dbReference type="RefSeq" id="WP_136573764.1">
    <property type="nucleotide sequence ID" value="NZ_STFG01000011.1"/>
</dbReference>
<dbReference type="GO" id="GO:0055052">
    <property type="term" value="C:ATP-binding cassette (ABC) transporter complex, substrate-binding subunit-containing"/>
    <property type="evidence" value="ECO:0007669"/>
    <property type="project" value="TreeGrafter"/>
</dbReference>
<dbReference type="PANTHER" id="PTHR43875:SF15">
    <property type="entry name" value="TREHALOSE IMPORT ATP-BINDING PROTEIN SUGC"/>
    <property type="match status" value="1"/>
</dbReference>
<evidence type="ECO:0000313" key="8">
    <source>
        <dbReference type="EMBL" id="THU00240.1"/>
    </source>
</evidence>
<dbReference type="GO" id="GO:0015408">
    <property type="term" value="F:ABC-type ferric iron transporter activity"/>
    <property type="evidence" value="ECO:0007669"/>
    <property type="project" value="InterPro"/>
</dbReference>
<dbReference type="EMBL" id="STFG01000011">
    <property type="protein sequence ID" value="THU00240.1"/>
    <property type="molecule type" value="Genomic_DNA"/>
</dbReference>
<sequence length="388" mass="42702">MTQQHLPSPISEKGLTLRSLNKHFGEQHVLRDVAFTAAPGEIVAVAGPSGAGKTTLGRLISGLEQADAGEVVLAGRDVVQLPPQKRHVAHMFESFALYPTLSAFDNVASPLRSPACREKPDAAAIRARVMELLELTEIAHLADRRPSDMSGGQKQRVALCRTLVQQPDVFILDEPIGHLDAKLRHKLRSEIRQRQKALAQPTLWLTPDVVEAMAVADRVVMLVDGGVRQIGQAQDLTLAPADMDVARLTGDPAMNLLQVQLHQHERQWWAGFEWGYTLVPFWLGQCLAETGSLSAHIGFLPAHTRVQPLTVAESEAPPEAGALRATVYGVEPFGKYTLLTLRIDEQRIRAKVAAHLPWQLEQPVHVFLPEQGLCLFHPQSGRLMPRGH</sequence>
<keyword evidence="4 8" id="KW-0067">ATP-binding</keyword>
<keyword evidence="2" id="KW-1003">Cell membrane</keyword>
<evidence type="ECO:0000256" key="3">
    <source>
        <dbReference type="ARBA" id="ARBA00022741"/>
    </source>
</evidence>
<organism evidence="8 9">
    <name type="scientific">Lampropedia puyangensis</name>
    <dbReference type="NCBI Taxonomy" id="1330072"/>
    <lineage>
        <taxon>Bacteria</taxon>
        <taxon>Pseudomonadati</taxon>
        <taxon>Pseudomonadota</taxon>
        <taxon>Betaproteobacteria</taxon>
        <taxon>Burkholderiales</taxon>
        <taxon>Comamonadaceae</taxon>
        <taxon>Lampropedia</taxon>
    </lineage>
</organism>
<dbReference type="PROSITE" id="PS00211">
    <property type="entry name" value="ABC_TRANSPORTER_1"/>
    <property type="match status" value="1"/>
</dbReference>
<dbReference type="Gene3D" id="3.40.50.300">
    <property type="entry name" value="P-loop containing nucleotide triphosphate hydrolases"/>
    <property type="match status" value="1"/>
</dbReference>
<evidence type="ECO:0000313" key="9">
    <source>
        <dbReference type="Proteomes" id="UP000308917"/>
    </source>
</evidence>
<evidence type="ECO:0000256" key="6">
    <source>
        <dbReference type="ARBA" id="ARBA00023136"/>
    </source>
</evidence>
<dbReference type="AlphaFoldDB" id="A0A4S8EZ73"/>